<gene>
    <name evidence="2" type="ORF">HN018_07435</name>
</gene>
<feature type="compositionally biased region" description="Polar residues" evidence="1">
    <location>
        <begin position="1"/>
        <end position="10"/>
    </location>
</feature>
<accession>A0A6M8HN96</accession>
<sequence>MPFELRQQSARFGVAGAEQQGGKREQRARLVRPRRQRRARRRDRIVAVGCRL</sequence>
<dbReference type="RefSeq" id="WP_171834887.1">
    <property type="nucleotide sequence ID" value="NZ_CP053708.1"/>
</dbReference>
<evidence type="ECO:0000313" key="3">
    <source>
        <dbReference type="Proteomes" id="UP000500767"/>
    </source>
</evidence>
<keyword evidence="3" id="KW-1185">Reference proteome</keyword>
<protein>
    <submittedName>
        <fullName evidence="2">Uncharacterized protein</fullName>
    </submittedName>
</protein>
<dbReference type="KEGG" id="lck:HN018_07435"/>
<dbReference type="AlphaFoldDB" id="A0A6M8HN96"/>
<dbReference type="EMBL" id="CP053708">
    <property type="protein sequence ID" value="QKE89899.1"/>
    <property type="molecule type" value="Genomic_DNA"/>
</dbReference>
<evidence type="ECO:0000256" key="1">
    <source>
        <dbReference type="SAM" id="MobiDB-lite"/>
    </source>
</evidence>
<reference evidence="2 3" key="1">
    <citation type="journal article" date="2014" name="World J. Microbiol. Biotechnol.">
        <title>Biodiversity and physiological characteristics of Antarctic and Arctic lichens-associated bacteria.</title>
        <authorList>
            <person name="Lee Y.M."/>
            <person name="Kim E.H."/>
            <person name="Lee H.K."/>
            <person name="Hong S.G."/>
        </authorList>
    </citation>
    <scope>NUCLEOTIDE SEQUENCE [LARGE SCALE GENOMIC DNA]</scope>
    <source>
        <strain evidence="2 3">PAMC 26569</strain>
    </source>
</reference>
<dbReference type="Proteomes" id="UP000500767">
    <property type="component" value="Chromosome"/>
</dbReference>
<name>A0A6M8HN96_9PROT</name>
<proteinExistence type="predicted"/>
<feature type="compositionally biased region" description="Basic residues" evidence="1">
    <location>
        <begin position="29"/>
        <end position="38"/>
    </location>
</feature>
<evidence type="ECO:0000313" key="2">
    <source>
        <dbReference type="EMBL" id="QKE89899.1"/>
    </source>
</evidence>
<organism evidence="2 3">
    <name type="scientific">Lichenicola cladoniae</name>
    <dbReference type="NCBI Taxonomy" id="1484109"/>
    <lineage>
        <taxon>Bacteria</taxon>
        <taxon>Pseudomonadati</taxon>
        <taxon>Pseudomonadota</taxon>
        <taxon>Alphaproteobacteria</taxon>
        <taxon>Acetobacterales</taxon>
        <taxon>Acetobacteraceae</taxon>
        <taxon>Lichenicola</taxon>
    </lineage>
</organism>
<feature type="region of interest" description="Disordered" evidence="1">
    <location>
        <begin position="1"/>
        <end position="38"/>
    </location>
</feature>